<evidence type="ECO:0000313" key="1">
    <source>
        <dbReference type="EMBL" id="SDK85663.1"/>
    </source>
</evidence>
<dbReference type="Proteomes" id="UP000199682">
    <property type="component" value="Unassembled WGS sequence"/>
</dbReference>
<proteinExistence type="predicted"/>
<accession>A0A1G9FBS0</accession>
<protein>
    <submittedName>
        <fullName evidence="1">Uncharacterized protein</fullName>
    </submittedName>
</protein>
<dbReference type="AlphaFoldDB" id="A0A1G9FBS0"/>
<reference evidence="2" key="1">
    <citation type="submission" date="2016-10" db="EMBL/GenBank/DDBJ databases">
        <authorList>
            <person name="Varghese N."/>
            <person name="Submissions S."/>
        </authorList>
    </citation>
    <scope>NUCLEOTIDE SEQUENCE [LARGE SCALE GENOMIC DNA]</scope>
    <source>
        <strain evidence="2">DSM 44796</strain>
    </source>
</reference>
<sequence>MVTRRRQEGCHFDPSLQRTVLQYLRRSCVTFRVEGMSNLDVSNAHAEPARCSPTNGPR</sequence>
<name>A0A1G9FBS0_9PSEU</name>
<evidence type="ECO:0000313" key="2">
    <source>
        <dbReference type="Proteomes" id="UP000199682"/>
    </source>
</evidence>
<gene>
    <name evidence="1" type="ORF">SAMN04488074_107307</name>
</gene>
<dbReference type="EMBL" id="FNET01000007">
    <property type="protein sequence ID" value="SDK85663.1"/>
    <property type="molecule type" value="Genomic_DNA"/>
</dbReference>
<organism evidence="1 2">
    <name type="scientific">Lentzea albidocapillata subsp. violacea</name>
    <dbReference type="NCBI Taxonomy" id="128104"/>
    <lineage>
        <taxon>Bacteria</taxon>
        <taxon>Bacillati</taxon>
        <taxon>Actinomycetota</taxon>
        <taxon>Actinomycetes</taxon>
        <taxon>Pseudonocardiales</taxon>
        <taxon>Pseudonocardiaceae</taxon>
        <taxon>Lentzea</taxon>
    </lineage>
</organism>